<evidence type="ECO:0000313" key="2">
    <source>
        <dbReference type="EMBL" id="MFD2754771.1"/>
    </source>
</evidence>
<name>A0ABW5UMK2_9BURK</name>
<dbReference type="InterPro" id="IPR001279">
    <property type="entry name" value="Metallo-B-lactamas"/>
</dbReference>
<dbReference type="Pfam" id="PF00753">
    <property type="entry name" value="Lactamase_B"/>
    <property type="match status" value="1"/>
</dbReference>
<dbReference type="InterPro" id="IPR036866">
    <property type="entry name" value="RibonucZ/Hydroxyglut_hydro"/>
</dbReference>
<proteinExistence type="predicted"/>
<protein>
    <submittedName>
        <fullName evidence="2">MBL fold metallo-hydrolase</fullName>
        <ecNumber evidence="2">3.-.-.-</ecNumber>
    </submittedName>
</protein>
<dbReference type="PANTHER" id="PTHR42951">
    <property type="entry name" value="METALLO-BETA-LACTAMASE DOMAIN-CONTAINING"/>
    <property type="match status" value="1"/>
</dbReference>
<keyword evidence="3" id="KW-1185">Reference proteome</keyword>
<gene>
    <name evidence="2" type="ORF">ACFSW6_11795</name>
</gene>
<dbReference type="SMART" id="SM00849">
    <property type="entry name" value="Lactamase_B"/>
    <property type="match status" value="1"/>
</dbReference>
<keyword evidence="2" id="KW-0378">Hydrolase</keyword>
<sequence length="321" mass="34368">MSDCLPSLPPGMTVLERGWLSANNIVFAALPGDRDSDGEGAAVVDTGYVAHAPQTLALVEAALQGAPLARILNTHLHSDHCGGNAALQAAYPQVQTWIAPGQADQVRAWDEAALSYRATGQECPRFAVTGVLQPGGTVRLSGRDWQVHAAPGHDPHSIILFEPASRTLISADALWENGFGVVFPEIEGLAAFDEVAATLDVIERLQPLAVVPGHGSVFADAGPALATARRRLDGFVRSPERHAGYAAKVLLKYKLLEWQGIALPALQDWVQRTPYFGLLHRRYFADQGLHQWLDGLIDGLVASGAALRQPVPGNPDMLLNL</sequence>
<evidence type="ECO:0000259" key="1">
    <source>
        <dbReference type="SMART" id="SM00849"/>
    </source>
</evidence>
<dbReference type="EMBL" id="JBHUMV010000005">
    <property type="protein sequence ID" value="MFD2754771.1"/>
    <property type="molecule type" value="Genomic_DNA"/>
</dbReference>
<organism evidence="2 3">
    <name type="scientific">Comamonas terrae</name>
    <dbReference type="NCBI Taxonomy" id="673548"/>
    <lineage>
        <taxon>Bacteria</taxon>
        <taxon>Pseudomonadati</taxon>
        <taxon>Pseudomonadota</taxon>
        <taxon>Betaproteobacteria</taxon>
        <taxon>Burkholderiales</taxon>
        <taxon>Comamonadaceae</taxon>
        <taxon>Comamonas</taxon>
    </lineage>
</organism>
<dbReference type="RefSeq" id="WP_066475919.1">
    <property type="nucleotide sequence ID" value="NZ_BCNT01000005.1"/>
</dbReference>
<dbReference type="Gene3D" id="3.60.15.10">
    <property type="entry name" value="Ribonuclease Z/Hydroxyacylglutathione hydrolase-like"/>
    <property type="match status" value="1"/>
</dbReference>
<evidence type="ECO:0000313" key="3">
    <source>
        <dbReference type="Proteomes" id="UP001597463"/>
    </source>
</evidence>
<dbReference type="SUPFAM" id="SSF56281">
    <property type="entry name" value="Metallo-hydrolase/oxidoreductase"/>
    <property type="match status" value="1"/>
</dbReference>
<dbReference type="CDD" id="cd06262">
    <property type="entry name" value="metallo-hydrolase-like_MBL-fold"/>
    <property type="match status" value="1"/>
</dbReference>
<feature type="domain" description="Metallo-beta-lactamase" evidence="1">
    <location>
        <begin position="43"/>
        <end position="214"/>
    </location>
</feature>
<comment type="caution">
    <text evidence="2">The sequence shown here is derived from an EMBL/GenBank/DDBJ whole genome shotgun (WGS) entry which is preliminary data.</text>
</comment>
<dbReference type="GO" id="GO:0016787">
    <property type="term" value="F:hydrolase activity"/>
    <property type="evidence" value="ECO:0007669"/>
    <property type="project" value="UniProtKB-KW"/>
</dbReference>
<dbReference type="InterPro" id="IPR050855">
    <property type="entry name" value="NDM-1-like"/>
</dbReference>
<dbReference type="Proteomes" id="UP001597463">
    <property type="component" value="Unassembled WGS sequence"/>
</dbReference>
<dbReference type="EC" id="3.-.-.-" evidence="2"/>
<reference evidence="3" key="1">
    <citation type="journal article" date="2019" name="Int. J. Syst. Evol. Microbiol.">
        <title>The Global Catalogue of Microorganisms (GCM) 10K type strain sequencing project: providing services to taxonomists for standard genome sequencing and annotation.</title>
        <authorList>
            <consortium name="The Broad Institute Genomics Platform"/>
            <consortium name="The Broad Institute Genome Sequencing Center for Infectious Disease"/>
            <person name="Wu L."/>
            <person name="Ma J."/>
        </authorList>
    </citation>
    <scope>NUCLEOTIDE SEQUENCE [LARGE SCALE GENOMIC DNA]</scope>
    <source>
        <strain evidence="3">TISTR 1906</strain>
    </source>
</reference>
<accession>A0ABW5UMK2</accession>